<keyword evidence="1" id="KW-0472">Membrane</keyword>
<keyword evidence="1" id="KW-0812">Transmembrane</keyword>
<keyword evidence="3" id="KW-1185">Reference proteome</keyword>
<sequence>MTEPQWDRLKKELKQIQPNEQDKPEDMLSFKQQVLQEYDRRTRVEQRSRWLRRSTIALTITLAVFCGLLITSPFQEDGAIKMPDWQTFSQPSANQMVQGLAPYEVVSSYFNLLLQRRVDDASIFFAESLRQERDLVTSNQTNPHMTGYTIYNASKGNGKIQYSVRVSWGWSGAAASSEAYEVTVRENAGRWEISGIKRSGEVTYDGTDGLEIVRTQRGKAEVFLKQSDWSNNSRWTMFAADPSFTSQLVFVEPKPAPEIYMASVGMKPQLLVKLPAGEVEEVFWTDTNLLAVNFKPAGSSEREILFYEAITGRMRDANWMSATFRVLGAKDLQVMHTLPNEKIRVRAGEGTYLVDLKARRVAPDSSLGQVAMVKFDVQNVELPVEGLNFSYPDRTPEFLDTVDVIPSDQKVDLQKETGLYVFNGKLNGFSLKGSELQVQLMHEKNRVQVVTVPYEMLRRIEGESFVVKVFDDRGRLLADPYEVTVPKR</sequence>
<protein>
    <recommendedName>
        <fullName evidence="4">DUF4179 domain-containing protein</fullName>
    </recommendedName>
</protein>
<keyword evidence="1" id="KW-1133">Transmembrane helix</keyword>
<proteinExistence type="predicted"/>
<dbReference type="Proteomes" id="UP001597343">
    <property type="component" value="Unassembled WGS sequence"/>
</dbReference>
<reference evidence="3" key="1">
    <citation type="journal article" date="2019" name="Int. J. Syst. Evol. Microbiol.">
        <title>The Global Catalogue of Microorganisms (GCM) 10K type strain sequencing project: providing services to taxonomists for standard genome sequencing and annotation.</title>
        <authorList>
            <consortium name="The Broad Institute Genomics Platform"/>
            <consortium name="The Broad Institute Genome Sequencing Center for Infectious Disease"/>
            <person name="Wu L."/>
            <person name="Ma J."/>
        </authorList>
    </citation>
    <scope>NUCLEOTIDE SEQUENCE [LARGE SCALE GENOMIC DNA]</scope>
    <source>
        <strain evidence="3">CGMCC 1.13574</strain>
    </source>
</reference>
<dbReference type="RefSeq" id="WP_386048929.1">
    <property type="nucleotide sequence ID" value="NZ_JBHUIO010000011.1"/>
</dbReference>
<comment type="caution">
    <text evidence="2">The sequence shown here is derived from an EMBL/GenBank/DDBJ whole genome shotgun (WGS) entry which is preliminary data.</text>
</comment>
<name>A0ABW5A2J8_9BACL</name>
<evidence type="ECO:0008006" key="4">
    <source>
        <dbReference type="Google" id="ProtNLM"/>
    </source>
</evidence>
<evidence type="ECO:0000313" key="3">
    <source>
        <dbReference type="Proteomes" id="UP001597343"/>
    </source>
</evidence>
<dbReference type="EMBL" id="JBHUIO010000011">
    <property type="protein sequence ID" value="MFD2171809.1"/>
    <property type="molecule type" value="Genomic_DNA"/>
</dbReference>
<accession>A0ABW5A2J8</accession>
<organism evidence="2 3">
    <name type="scientific">Tumebacillus lipolyticus</name>
    <dbReference type="NCBI Taxonomy" id="1280370"/>
    <lineage>
        <taxon>Bacteria</taxon>
        <taxon>Bacillati</taxon>
        <taxon>Bacillota</taxon>
        <taxon>Bacilli</taxon>
        <taxon>Bacillales</taxon>
        <taxon>Alicyclobacillaceae</taxon>
        <taxon>Tumebacillus</taxon>
    </lineage>
</organism>
<evidence type="ECO:0000256" key="1">
    <source>
        <dbReference type="SAM" id="Phobius"/>
    </source>
</evidence>
<feature type="transmembrane region" description="Helical" evidence="1">
    <location>
        <begin position="50"/>
        <end position="70"/>
    </location>
</feature>
<evidence type="ECO:0000313" key="2">
    <source>
        <dbReference type="EMBL" id="MFD2171809.1"/>
    </source>
</evidence>
<gene>
    <name evidence="2" type="ORF">ACFSOY_17745</name>
</gene>